<dbReference type="RefSeq" id="WP_419193009.1">
    <property type="nucleotide sequence ID" value="NZ_CP036279.1"/>
</dbReference>
<dbReference type="KEGG" id="knv:Pan216_54070"/>
<feature type="region of interest" description="Disordered" evidence="5">
    <location>
        <begin position="220"/>
        <end position="289"/>
    </location>
</feature>
<evidence type="ECO:0000256" key="1">
    <source>
        <dbReference type="ARBA" id="ARBA00022490"/>
    </source>
</evidence>
<dbReference type="InterPro" id="IPR036390">
    <property type="entry name" value="WH_DNA-bd_sf"/>
</dbReference>
<feature type="compositionally biased region" description="Acidic residues" evidence="5">
    <location>
        <begin position="261"/>
        <end position="289"/>
    </location>
</feature>
<evidence type="ECO:0000256" key="4">
    <source>
        <dbReference type="ARBA" id="ARBA00023306"/>
    </source>
</evidence>
<dbReference type="EMBL" id="CP036279">
    <property type="protein sequence ID" value="QDU64517.1"/>
    <property type="molecule type" value="Genomic_DNA"/>
</dbReference>
<dbReference type="GO" id="GO:0051301">
    <property type="term" value="P:cell division"/>
    <property type="evidence" value="ECO:0007669"/>
    <property type="project" value="UniProtKB-KW"/>
</dbReference>
<evidence type="ECO:0000313" key="7">
    <source>
        <dbReference type="Proteomes" id="UP000317093"/>
    </source>
</evidence>
<name>A0A518BC39_9BACT</name>
<dbReference type="PANTHER" id="PTHR34298:SF2">
    <property type="entry name" value="SEGREGATION AND CONDENSATION PROTEIN B"/>
    <property type="match status" value="1"/>
</dbReference>
<keyword evidence="2" id="KW-0132">Cell division</keyword>
<dbReference type="InterPro" id="IPR036388">
    <property type="entry name" value="WH-like_DNA-bd_sf"/>
</dbReference>
<dbReference type="SUPFAM" id="SSF46785">
    <property type="entry name" value="Winged helix' DNA-binding domain"/>
    <property type="match status" value="2"/>
</dbReference>
<evidence type="ECO:0000256" key="5">
    <source>
        <dbReference type="SAM" id="MobiDB-lite"/>
    </source>
</evidence>
<dbReference type="GO" id="GO:0051304">
    <property type="term" value="P:chromosome separation"/>
    <property type="evidence" value="ECO:0007669"/>
    <property type="project" value="InterPro"/>
</dbReference>
<dbReference type="Pfam" id="PF04079">
    <property type="entry name" value="SMC_ScpB"/>
    <property type="match status" value="1"/>
</dbReference>
<keyword evidence="1" id="KW-0963">Cytoplasm</keyword>
<evidence type="ECO:0000313" key="6">
    <source>
        <dbReference type="EMBL" id="QDU64517.1"/>
    </source>
</evidence>
<gene>
    <name evidence="6" type="primary">scpB_2</name>
    <name evidence="6" type="ORF">Pan216_54070</name>
</gene>
<accession>A0A518BC39</accession>
<dbReference type="PANTHER" id="PTHR34298">
    <property type="entry name" value="SEGREGATION AND CONDENSATION PROTEIN B"/>
    <property type="match status" value="1"/>
</dbReference>
<organism evidence="6 7">
    <name type="scientific">Kolteria novifilia</name>
    <dbReference type="NCBI Taxonomy" id="2527975"/>
    <lineage>
        <taxon>Bacteria</taxon>
        <taxon>Pseudomonadati</taxon>
        <taxon>Planctomycetota</taxon>
        <taxon>Planctomycetia</taxon>
        <taxon>Kolteriales</taxon>
        <taxon>Kolteriaceae</taxon>
        <taxon>Kolteria</taxon>
    </lineage>
</organism>
<dbReference type="InterPro" id="IPR005234">
    <property type="entry name" value="ScpB_csome_segregation"/>
</dbReference>
<sequence length="289" mass="32636">MNRRHSSWNAIRPGVAAAWRTRMGQGGHLLAGRVVSASTTRHVPRRKKLDRSPALANVESLLLAFEDPLSPRKLTKLAGLPDVGETRRMIAMLNEYYRLDGSAFYVEELAGGYQLLTLPQLRPWLDQLLESRDELQLSGPQLETLAIIAYRQPIGRADIEAIRGVQVGEILRQLMDRNLIKFDGREETLGRPYLYGTTKPFLQTFGLRNLHELPLVELLARPQSKKEEETPEEDEQDETESTDENASDDDENSEQVAGEGPDTEDESDEESDGEFDEDMDAEEEDGEEE</sequence>
<dbReference type="Gene3D" id="1.10.10.10">
    <property type="entry name" value="Winged helix-like DNA-binding domain superfamily/Winged helix DNA-binding domain"/>
    <property type="match status" value="2"/>
</dbReference>
<evidence type="ECO:0000256" key="2">
    <source>
        <dbReference type="ARBA" id="ARBA00022618"/>
    </source>
</evidence>
<keyword evidence="3" id="KW-0159">Chromosome partition</keyword>
<keyword evidence="7" id="KW-1185">Reference proteome</keyword>
<dbReference type="NCBIfam" id="TIGR00281">
    <property type="entry name" value="SMC-Scp complex subunit ScpB"/>
    <property type="match status" value="1"/>
</dbReference>
<dbReference type="AlphaFoldDB" id="A0A518BC39"/>
<protein>
    <submittedName>
        <fullName evidence="6">Segregation and condensation protein B</fullName>
    </submittedName>
</protein>
<evidence type="ECO:0000256" key="3">
    <source>
        <dbReference type="ARBA" id="ARBA00022829"/>
    </source>
</evidence>
<dbReference type="Proteomes" id="UP000317093">
    <property type="component" value="Chromosome"/>
</dbReference>
<proteinExistence type="predicted"/>
<keyword evidence="4" id="KW-0131">Cell cycle</keyword>
<reference evidence="6 7" key="1">
    <citation type="submission" date="2019-02" db="EMBL/GenBank/DDBJ databases">
        <title>Deep-cultivation of Planctomycetes and their phenomic and genomic characterization uncovers novel biology.</title>
        <authorList>
            <person name="Wiegand S."/>
            <person name="Jogler M."/>
            <person name="Boedeker C."/>
            <person name="Pinto D."/>
            <person name="Vollmers J."/>
            <person name="Rivas-Marin E."/>
            <person name="Kohn T."/>
            <person name="Peeters S.H."/>
            <person name="Heuer A."/>
            <person name="Rast P."/>
            <person name="Oberbeckmann S."/>
            <person name="Bunk B."/>
            <person name="Jeske O."/>
            <person name="Meyerdierks A."/>
            <person name="Storesund J.E."/>
            <person name="Kallscheuer N."/>
            <person name="Luecker S."/>
            <person name="Lage O.M."/>
            <person name="Pohl T."/>
            <person name="Merkel B.J."/>
            <person name="Hornburger P."/>
            <person name="Mueller R.-W."/>
            <person name="Bruemmer F."/>
            <person name="Labrenz M."/>
            <person name="Spormann A.M."/>
            <person name="Op den Camp H."/>
            <person name="Overmann J."/>
            <person name="Amann R."/>
            <person name="Jetten M.S.M."/>
            <person name="Mascher T."/>
            <person name="Medema M.H."/>
            <person name="Devos D.P."/>
            <person name="Kaster A.-K."/>
            <person name="Ovreas L."/>
            <person name="Rohde M."/>
            <person name="Galperin M.Y."/>
            <person name="Jogler C."/>
        </authorList>
    </citation>
    <scope>NUCLEOTIDE SEQUENCE [LARGE SCALE GENOMIC DNA]</scope>
    <source>
        <strain evidence="6 7">Pan216</strain>
    </source>
</reference>
<feature type="compositionally biased region" description="Acidic residues" evidence="5">
    <location>
        <begin position="229"/>
        <end position="253"/>
    </location>
</feature>